<keyword evidence="2" id="KW-1185">Reference proteome</keyword>
<reference evidence="1 2" key="1">
    <citation type="submission" date="2018-11" db="EMBL/GenBank/DDBJ databases">
        <title>Genomes From Bacteria Associated with the Canine Oral Cavity: a Test Case for Automated Genome-Based Taxonomic Assignment.</title>
        <authorList>
            <person name="Coil D.A."/>
            <person name="Jospin G."/>
            <person name="Darling A.E."/>
            <person name="Wallis C."/>
            <person name="Davis I.J."/>
            <person name="Harris S."/>
            <person name="Eisen J.A."/>
            <person name="Holcombe L.J."/>
            <person name="O'Flynn C."/>
        </authorList>
    </citation>
    <scope>NUCLEOTIDE SEQUENCE [LARGE SCALE GENOMIC DNA]</scope>
    <source>
        <strain evidence="1 2">OH1047_COT-310</strain>
    </source>
</reference>
<comment type="caution">
    <text evidence="1">The sequence shown here is derived from an EMBL/GenBank/DDBJ whole genome shotgun (WGS) entry which is preliminary data.</text>
</comment>
<gene>
    <name evidence="1" type="ORF">EII33_13400</name>
</gene>
<organism evidence="1 2">
    <name type="scientific">Prevotella heparinolytica</name>
    <dbReference type="NCBI Taxonomy" id="28113"/>
    <lineage>
        <taxon>Bacteria</taxon>
        <taxon>Pseudomonadati</taxon>
        <taxon>Bacteroidota</taxon>
        <taxon>Bacteroidia</taxon>
        <taxon>Bacteroidales</taxon>
        <taxon>Bacteroidaceae</taxon>
        <taxon>Bacteroides</taxon>
    </lineage>
</organism>
<evidence type="ECO:0000313" key="1">
    <source>
        <dbReference type="EMBL" id="RRD87273.1"/>
    </source>
</evidence>
<accession>A0A3P2A0W3</accession>
<evidence type="ECO:0000313" key="2">
    <source>
        <dbReference type="Proteomes" id="UP000279562"/>
    </source>
</evidence>
<dbReference type="AlphaFoldDB" id="A0A3P2A0W3"/>
<name>A0A3P2A0W3_9BACE</name>
<dbReference type="EMBL" id="RQYF01000110">
    <property type="protein sequence ID" value="RRD87273.1"/>
    <property type="molecule type" value="Genomic_DNA"/>
</dbReference>
<protein>
    <submittedName>
        <fullName evidence="1">Uncharacterized protein</fullName>
    </submittedName>
</protein>
<proteinExistence type="predicted"/>
<dbReference type="Proteomes" id="UP000279562">
    <property type="component" value="Unassembled WGS sequence"/>
</dbReference>
<sequence>MGIKIGLTDSNNFISNSRYIKRGGQVQDKIAVKEIEKLCRKNGEDEKKRIRQLRAILKKYRDQSTSREELESMLKKKFGISIKFLGNEFSPYGYMVVDNATKSVFKGGDILGIKDLLQFQSREEKLQKVDFFIEDKLRENPLATTFDLNHDLHRFYGCYIKHGNIIMGKDKVELADYLVQKIKYNDKVAWVQGFSPVNDQQVRLLSKMFNVSSEHLHVSENGNNIYSTLYTINEQLEQGKDKGSNESIFDRLNNEGIWTYRFEDKFFCVNLKIIFSENDIRTPLHRFVSRNSTYKRFYRWSLTRIHLRVRNHPCFS</sequence>